<evidence type="ECO:0000313" key="2">
    <source>
        <dbReference type="Proteomes" id="UP001144978"/>
    </source>
</evidence>
<sequence length="175" mass="19623">MPSSPPPPPPQSQAQQEKVVSRPYKCPYPLCGRAFSRLEHQTRHIRTHTGEKPFECTFPGCEKRFSRSDELTRHSRIHNNHDSTHHAGSSTHHPVHKTKGKAKVEHVADGSVEISAGRSSAGMSPAEAEFGIARGSSMRVKKKARSRANSDDEVSVVRNYVFLHRPLSSRHREVY</sequence>
<dbReference type="Proteomes" id="UP001144978">
    <property type="component" value="Unassembled WGS sequence"/>
</dbReference>
<evidence type="ECO:0000313" key="1">
    <source>
        <dbReference type="EMBL" id="KAJ2993000.1"/>
    </source>
</evidence>
<organism evidence="1 2">
    <name type="scientific">Trametes sanguinea</name>
    <dbReference type="NCBI Taxonomy" id="158606"/>
    <lineage>
        <taxon>Eukaryota</taxon>
        <taxon>Fungi</taxon>
        <taxon>Dikarya</taxon>
        <taxon>Basidiomycota</taxon>
        <taxon>Agaricomycotina</taxon>
        <taxon>Agaricomycetes</taxon>
        <taxon>Polyporales</taxon>
        <taxon>Polyporaceae</taxon>
        <taxon>Trametes</taxon>
    </lineage>
</organism>
<protein>
    <submittedName>
        <fullName evidence="1">Uncharacterized protein</fullName>
    </submittedName>
</protein>
<keyword evidence="2" id="KW-1185">Reference proteome</keyword>
<name>A0ACC1PIY6_9APHY</name>
<accession>A0ACC1PIY6</accession>
<gene>
    <name evidence="1" type="ORF">NUW54_g7806</name>
</gene>
<proteinExistence type="predicted"/>
<reference evidence="1" key="1">
    <citation type="submission" date="2022-08" db="EMBL/GenBank/DDBJ databases">
        <title>Genome Sequence of Pycnoporus sanguineus.</title>
        <authorList>
            <person name="Buettner E."/>
        </authorList>
    </citation>
    <scope>NUCLEOTIDE SEQUENCE</scope>
    <source>
        <strain evidence="1">CG-C14</strain>
    </source>
</reference>
<dbReference type="EMBL" id="JANSHE010002312">
    <property type="protein sequence ID" value="KAJ2993000.1"/>
    <property type="molecule type" value="Genomic_DNA"/>
</dbReference>
<comment type="caution">
    <text evidence="1">The sequence shown here is derived from an EMBL/GenBank/DDBJ whole genome shotgun (WGS) entry which is preliminary data.</text>
</comment>